<feature type="compositionally biased region" description="Basic and acidic residues" evidence="2">
    <location>
        <begin position="17"/>
        <end position="27"/>
    </location>
</feature>
<accession>A0A7W7T843</accession>
<dbReference type="RefSeq" id="WP_246445338.1">
    <property type="nucleotide sequence ID" value="NZ_JACHJS010000001.1"/>
</dbReference>
<keyword evidence="4" id="KW-1185">Reference proteome</keyword>
<feature type="region of interest" description="Disordered" evidence="2">
    <location>
        <begin position="1"/>
        <end position="42"/>
    </location>
</feature>
<feature type="compositionally biased region" description="Polar residues" evidence="2">
    <location>
        <begin position="32"/>
        <end position="41"/>
    </location>
</feature>
<comment type="caution">
    <text evidence="3">The sequence shown here is derived from an EMBL/GenBank/DDBJ whole genome shotgun (WGS) entry which is preliminary data.</text>
</comment>
<name>A0A7W7T843_9PSEU</name>
<feature type="coiled-coil region" evidence="1">
    <location>
        <begin position="245"/>
        <end position="276"/>
    </location>
</feature>
<proteinExistence type="predicted"/>
<evidence type="ECO:0000313" key="4">
    <source>
        <dbReference type="Proteomes" id="UP000542674"/>
    </source>
</evidence>
<protein>
    <submittedName>
        <fullName evidence="3">Uncharacterized protein</fullName>
    </submittedName>
</protein>
<evidence type="ECO:0000256" key="2">
    <source>
        <dbReference type="SAM" id="MobiDB-lite"/>
    </source>
</evidence>
<dbReference type="Proteomes" id="UP000542674">
    <property type="component" value="Unassembled WGS sequence"/>
</dbReference>
<evidence type="ECO:0000313" key="3">
    <source>
        <dbReference type="EMBL" id="MBB4968051.1"/>
    </source>
</evidence>
<sequence>MAETPVGITINGNPVHDGPRVTPEEQPLKPPNLQNTSTNPQEFPGISNHLPTLTPPGPRGLEQIGHTTRRHLITDPGRKTITGRAHTAERPSSGPKVPRARVFTSRTCTNPCPEVPTWTKMTERRNSIVSLCHHRGAVVTVEGSSAVYEADGGGGKVDFVAETVTGGAGGSSLVGSQTKFSVDPTQAHKLIDGLRKALDKLTQLDAHREQLETTNAPGKDIYSGFAAMAIRKAAGTDVGGYAWANAQARAALTKTIENIEAALKQYQGTEENAEQGLKG</sequence>
<organism evidence="3 4">
    <name type="scientific">Saccharothrix violaceirubra</name>
    <dbReference type="NCBI Taxonomy" id="413306"/>
    <lineage>
        <taxon>Bacteria</taxon>
        <taxon>Bacillati</taxon>
        <taxon>Actinomycetota</taxon>
        <taxon>Actinomycetes</taxon>
        <taxon>Pseudonocardiales</taxon>
        <taxon>Pseudonocardiaceae</taxon>
        <taxon>Saccharothrix</taxon>
    </lineage>
</organism>
<evidence type="ECO:0000256" key="1">
    <source>
        <dbReference type="SAM" id="Coils"/>
    </source>
</evidence>
<keyword evidence="1" id="KW-0175">Coiled coil</keyword>
<feature type="region of interest" description="Disordered" evidence="2">
    <location>
        <begin position="73"/>
        <end position="99"/>
    </location>
</feature>
<gene>
    <name evidence="3" type="ORF">F4559_005410</name>
</gene>
<dbReference type="AlphaFoldDB" id="A0A7W7T843"/>
<dbReference type="EMBL" id="JACHJS010000001">
    <property type="protein sequence ID" value="MBB4968051.1"/>
    <property type="molecule type" value="Genomic_DNA"/>
</dbReference>
<reference evidence="3 4" key="1">
    <citation type="submission" date="2020-08" db="EMBL/GenBank/DDBJ databases">
        <title>Sequencing the genomes of 1000 actinobacteria strains.</title>
        <authorList>
            <person name="Klenk H.-P."/>
        </authorList>
    </citation>
    <scope>NUCLEOTIDE SEQUENCE [LARGE SCALE GENOMIC DNA]</scope>
    <source>
        <strain evidence="3 4">DSM 45084</strain>
    </source>
</reference>